<evidence type="ECO:0000313" key="4">
    <source>
        <dbReference type="Proteomes" id="UP000062260"/>
    </source>
</evidence>
<dbReference type="Proteomes" id="UP000062260">
    <property type="component" value="Chromosome"/>
</dbReference>
<dbReference type="PANTHER" id="PTHR43249">
    <property type="entry name" value="UDP-N-ACETYL-2-AMINO-2-DEOXY-D-GLUCURONATE OXIDASE"/>
    <property type="match status" value="1"/>
</dbReference>
<name>A0A0X8FKP1_9LACT</name>
<reference evidence="4" key="2">
    <citation type="submission" date="2016-01" db="EMBL/GenBank/DDBJ databases">
        <title>Six Aerococcus type strain genome sequencing and assembly using PacBio and Illumina Hiseq.</title>
        <authorList>
            <person name="Carkaci D."/>
            <person name="Dargis R."/>
            <person name="Nielsen X.C."/>
            <person name="Skovgaard O."/>
            <person name="Fuursted K."/>
            <person name="Christensen J.J."/>
        </authorList>
    </citation>
    <scope>NUCLEOTIDE SEQUENCE [LARGE SCALE GENOMIC DNA]</scope>
    <source>
        <strain evidence="4">CCUG42038B</strain>
    </source>
</reference>
<dbReference type="Pfam" id="PF22725">
    <property type="entry name" value="GFO_IDH_MocA_C3"/>
    <property type="match status" value="1"/>
</dbReference>
<accession>A0A0X8FKP1</accession>
<dbReference type="Gene3D" id="3.30.360.10">
    <property type="entry name" value="Dihydrodipicolinate Reductase, domain 2"/>
    <property type="match status" value="1"/>
</dbReference>
<dbReference type="RefSeq" id="WP_067978165.1">
    <property type="nucleotide sequence ID" value="NZ_CP014163.1"/>
</dbReference>
<evidence type="ECO:0000259" key="2">
    <source>
        <dbReference type="Pfam" id="PF22725"/>
    </source>
</evidence>
<dbReference type="InterPro" id="IPR036291">
    <property type="entry name" value="NAD(P)-bd_dom_sf"/>
</dbReference>
<dbReference type="PANTHER" id="PTHR43249:SF1">
    <property type="entry name" value="D-GLUCOSIDE 3-DEHYDROGENASE"/>
    <property type="match status" value="1"/>
</dbReference>
<dbReference type="Gene3D" id="3.40.50.720">
    <property type="entry name" value="NAD(P)-binding Rossmann-like Domain"/>
    <property type="match status" value="1"/>
</dbReference>
<feature type="domain" description="GFO/IDH/MocA-like oxidoreductase" evidence="2">
    <location>
        <begin position="135"/>
        <end position="259"/>
    </location>
</feature>
<dbReference type="SUPFAM" id="SSF55347">
    <property type="entry name" value="Glyceraldehyde-3-phosphate dehydrogenase-like, C-terminal domain"/>
    <property type="match status" value="1"/>
</dbReference>
<dbReference type="EMBL" id="CP014163">
    <property type="protein sequence ID" value="AMB99077.1"/>
    <property type="molecule type" value="Genomic_DNA"/>
</dbReference>
<dbReference type="InterPro" id="IPR052515">
    <property type="entry name" value="Gfo/Idh/MocA_Oxidoreductase"/>
</dbReference>
<gene>
    <name evidence="3" type="ORF">AWM75_03255</name>
</gene>
<evidence type="ECO:0000259" key="1">
    <source>
        <dbReference type="Pfam" id="PF01408"/>
    </source>
</evidence>
<keyword evidence="4" id="KW-1185">Reference proteome</keyword>
<sequence length="390" mass="43630">MAEKKLRLGIIGYGTQGSAYGRFIDGGLVPSVELTGVCDIDPAAIDRCKELFPEVNAYEDYKDLVDSGEVDAVITAVPHYLHPEMAIYALSKDIHVLNEKPAGVYTKQVQELNEYAKDAKATYAIMFNQRNNPLYQKIKAIMDSGDLGAIRRTNWIITTWWRPQAYYNQSEWRATWGGEGGGVLVNQAPHQLDLFQWIAGVPESVYAMVDEGYQRDIVVEDQVHAMLKYPNGATGVFVTSTNEIVGSDRLEIYCDKGKIVVDDSQKATVYRLKETEQDIDAGFDADKVKRMMAAENVFGDLFEEVQTIEEENVWGAQHSGVIENFAQHILNGEDLIAPGAEGINGVRLANAIQMSGWTGEKISIKDFDDDKFLEMLNQHIEEEGKFPTRD</sequence>
<dbReference type="SUPFAM" id="SSF51735">
    <property type="entry name" value="NAD(P)-binding Rossmann-fold domains"/>
    <property type="match status" value="1"/>
</dbReference>
<feature type="domain" description="Gfo/Idh/MocA-like oxidoreductase N-terminal" evidence="1">
    <location>
        <begin position="7"/>
        <end position="124"/>
    </location>
</feature>
<dbReference type="InterPro" id="IPR055170">
    <property type="entry name" value="GFO_IDH_MocA-like_dom"/>
</dbReference>
<dbReference type="GO" id="GO:0000166">
    <property type="term" value="F:nucleotide binding"/>
    <property type="evidence" value="ECO:0007669"/>
    <property type="project" value="InterPro"/>
</dbReference>
<dbReference type="InterPro" id="IPR000683">
    <property type="entry name" value="Gfo/Idh/MocA-like_OxRdtase_N"/>
</dbReference>
<dbReference type="AlphaFoldDB" id="A0A0X8FKP1"/>
<dbReference type="KEGG" id="auh:AWM75_03255"/>
<dbReference type="Pfam" id="PF01408">
    <property type="entry name" value="GFO_IDH_MocA"/>
    <property type="match status" value="1"/>
</dbReference>
<dbReference type="OrthoDB" id="9815825at2"/>
<reference evidence="3 4" key="1">
    <citation type="journal article" date="2016" name="Genome Announc.">
        <title>Complete Genome Sequences of Aerococcus christensenii CCUG 28831T, Aerococcus sanguinicola CCUG 43001T, Aerococcus urinae CCUG 36881T, Aerococcus urinaeequi CCUG 28094T, Aerococcus urinaehominis CCUG 42038 BT, and Aerococcus viridans CCUG 4311T.</title>
        <authorList>
            <person name="Carkaci D."/>
            <person name="Dargis R."/>
            <person name="Nielsen X.C."/>
            <person name="Skovgaard O."/>
            <person name="Fuursted K."/>
            <person name="Christensen J.J."/>
        </authorList>
    </citation>
    <scope>NUCLEOTIDE SEQUENCE [LARGE SCALE GENOMIC DNA]</scope>
    <source>
        <strain evidence="3 4">CCUG42038B</strain>
    </source>
</reference>
<dbReference type="STRING" id="128944.AWM75_03255"/>
<protein>
    <submittedName>
        <fullName evidence="3">Dehydrogenase</fullName>
    </submittedName>
</protein>
<organism evidence="3 4">
    <name type="scientific">Aerococcus urinaehominis</name>
    <dbReference type="NCBI Taxonomy" id="128944"/>
    <lineage>
        <taxon>Bacteria</taxon>
        <taxon>Bacillati</taxon>
        <taxon>Bacillota</taxon>
        <taxon>Bacilli</taxon>
        <taxon>Lactobacillales</taxon>
        <taxon>Aerococcaceae</taxon>
        <taxon>Aerococcus</taxon>
    </lineage>
</organism>
<evidence type="ECO:0000313" key="3">
    <source>
        <dbReference type="EMBL" id="AMB99077.1"/>
    </source>
</evidence>
<proteinExistence type="predicted"/>